<dbReference type="Proteomes" id="UP000682843">
    <property type="component" value="Chromosome"/>
</dbReference>
<protein>
    <recommendedName>
        <fullName evidence="4">CopG family transcriptional regulator</fullName>
    </recommendedName>
</protein>
<sequence>MAKKKQDKKKSEPPAKKPKKGDRGRPDQRLQVLLYMKEPIIKDLKSLAIAEDTTAYELAEEAVLMLLKSRREGS</sequence>
<evidence type="ECO:0000256" key="1">
    <source>
        <dbReference type="SAM" id="MobiDB-lite"/>
    </source>
</evidence>
<dbReference type="EMBL" id="CP036498">
    <property type="protein sequence ID" value="QUS37833.1"/>
    <property type="molecule type" value="Genomic_DNA"/>
</dbReference>
<gene>
    <name evidence="2" type="ORF">RPMA_02355</name>
</gene>
<reference evidence="2 3" key="1">
    <citation type="submission" date="2019-02" db="EMBL/GenBank/DDBJ databases">
        <title>Emended description of the genus Rhodopseudomonas and description of Rhodopseudomonas albus sp. nov., a non-phototrophic, heavy-metal-tolerant bacterium isolated from garden soil.</title>
        <authorList>
            <person name="Bao Z."/>
            <person name="Cao W.W."/>
            <person name="Sato Y."/>
            <person name="Nishizawa T."/>
            <person name="Zhao J."/>
            <person name="Guo Y."/>
            <person name="Ohta H."/>
        </authorList>
    </citation>
    <scope>NUCLEOTIDE SEQUENCE [LARGE SCALE GENOMIC DNA]</scope>
    <source>
        <strain evidence="2 3">SK50-23</strain>
    </source>
</reference>
<dbReference type="RefSeq" id="WP_211913869.1">
    <property type="nucleotide sequence ID" value="NZ_CP036498.1"/>
</dbReference>
<evidence type="ECO:0000313" key="2">
    <source>
        <dbReference type="EMBL" id="QUS37833.1"/>
    </source>
</evidence>
<name>A0ABX8A5S8_9BRAD</name>
<feature type="compositionally biased region" description="Basic and acidic residues" evidence="1">
    <location>
        <begin position="9"/>
        <end position="28"/>
    </location>
</feature>
<proteinExistence type="predicted"/>
<evidence type="ECO:0008006" key="4">
    <source>
        <dbReference type="Google" id="ProtNLM"/>
    </source>
</evidence>
<organism evidence="2 3">
    <name type="scientific">Tardiphaga alba</name>
    <dbReference type="NCBI Taxonomy" id="340268"/>
    <lineage>
        <taxon>Bacteria</taxon>
        <taxon>Pseudomonadati</taxon>
        <taxon>Pseudomonadota</taxon>
        <taxon>Alphaproteobacteria</taxon>
        <taxon>Hyphomicrobiales</taxon>
        <taxon>Nitrobacteraceae</taxon>
        <taxon>Tardiphaga</taxon>
    </lineage>
</organism>
<keyword evidence="3" id="KW-1185">Reference proteome</keyword>
<evidence type="ECO:0000313" key="3">
    <source>
        <dbReference type="Proteomes" id="UP000682843"/>
    </source>
</evidence>
<feature type="region of interest" description="Disordered" evidence="1">
    <location>
        <begin position="1"/>
        <end position="29"/>
    </location>
</feature>
<accession>A0ABX8A5S8</accession>